<evidence type="ECO:0000313" key="1">
    <source>
        <dbReference type="EMBL" id="KRO26291.1"/>
    </source>
</evidence>
<dbReference type="PATRIC" id="fig|480391.4.peg.78"/>
<dbReference type="OrthoDB" id="397706at2"/>
<keyword evidence="2" id="KW-1185">Reference proteome</keyword>
<evidence type="ECO:0000313" key="2">
    <source>
        <dbReference type="Proteomes" id="UP000051249"/>
    </source>
</evidence>
<gene>
    <name evidence="1" type="ORF">IV88_GL000076</name>
</gene>
<accession>A0A0R2NQW0</accession>
<dbReference type="RefSeq" id="WP_057797576.1">
    <property type="nucleotide sequence ID" value="NZ_BJZZ01000001.1"/>
</dbReference>
<evidence type="ECO:0008006" key="3">
    <source>
        <dbReference type="Google" id="ProtNLM"/>
    </source>
</evidence>
<organism evidence="1 2">
    <name type="scientific">Pediococcus argentinicus</name>
    <dbReference type="NCBI Taxonomy" id="480391"/>
    <lineage>
        <taxon>Bacteria</taxon>
        <taxon>Bacillati</taxon>
        <taxon>Bacillota</taxon>
        <taxon>Bacilli</taxon>
        <taxon>Lactobacillales</taxon>
        <taxon>Lactobacillaceae</taxon>
        <taxon>Pediococcus</taxon>
    </lineage>
</organism>
<dbReference type="Pfam" id="PF05014">
    <property type="entry name" value="Nuc_deoxyrib_tr"/>
    <property type="match status" value="1"/>
</dbReference>
<dbReference type="Gene3D" id="3.40.50.450">
    <property type="match status" value="1"/>
</dbReference>
<name>A0A0R2NQW0_9LACO</name>
<dbReference type="AlphaFoldDB" id="A0A0R2NQW0"/>
<dbReference type="EMBL" id="JQCQ01000001">
    <property type="protein sequence ID" value="KRO26291.1"/>
    <property type="molecule type" value="Genomic_DNA"/>
</dbReference>
<dbReference type="Proteomes" id="UP000051249">
    <property type="component" value="Unassembled WGS sequence"/>
</dbReference>
<sequence length="156" mass="17532">MANSIYLAAPFFSETQIERVKEVQSLLKQNSTVDSDNIFVPMEHQMESEEFGSFPWQVGVFESDVRQVRTADAVVAILDYEKNGDEILSDSGTVFEVGMAYEHGVPVIFIQFDKAGKMNLMLARSYAACFSGDDVKKLASYNFDELPTVFSKLEVF</sequence>
<dbReference type="SUPFAM" id="SSF52309">
    <property type="entry name" value="N-(deoxy)ribosyltransferase-like"/>
    <property type="match status" value="1"/>
</dbReference>
<proteinExistence type="predicted"/>
<protein>
    <recommendedName>
        <fullName evidence="3">Nucleoside 2-deoxyribosyltransferase</fullName>
    </recommendedName>
</protein>
<reference evidence="1 2" key="1">
    <citation type="journal article" date="2015" name="Genome Announc.">
        <title>Expanding the biotechnology potential of lactobacilli through comparative genomics of 213 strains and associated genera.</title>
        <authorList>
            <person name="Sun Z."/>
            <person name="Harris H.M."/>
            <person name="McCann A."/>
            <person name="Guo C."/>
            <person name="Argimon S."/>
            <person name="Zhang W."/>
            <person name="Yang X."/>
            <person name="Jeffery I.B."/>
            <person name="Cooney J.C."/>
            <person name="Kagawa T.F."/>
            <person name="Liu W."/>
            <person name="Song Y."/>
            <person name="Salvetti E."/>
            <person name="Wrobel A."/>
            <person name="Rasinkangas P."/>
            <person name="Parkhill J."/>
            <person name="Rea M.C."/>
            <person name="O'Sullivan O."/>
            <person name="Ritari J."/>
            <person name="Douillard F.P."/>
            <person name="Paul Ross R."/>
            <person name="Yang R."/>
            <person name="Briner A.E."/>
            <person name="Felis G.E."/>
            <person name="de Vos W.M."/>
            <person name="Barrangou R."/>
            <person name="Klaenhammer T.R."/>
            <person name="Caufield P.W."/>
            <person name="Cui Y."/>
            <person name="Zhang H."/>
            <person name="O'Toole P.W."/>
        </authorList>
    </citation>
    <scope>NUCLEOTIDE SEQUENCE [LARGE SCALE GENOMIC DNA]</scope>
    <source>
        <strain evidence="1 2">DSM 23026</strain>
    </source>
</reference>
<comment type="caution">
    <text evidence="1">The sequence shown here is derived from an EMBL/GenBank/DDBJ whole genome shotgun (WGS) entry which is preliminary data.</text>
</comment>
<dbReference type="InterPro" id="IPR007710">
    <property type="entry name" value="Nucleoside_deoxyribTrfase"/>
</dbReference>